<dbReference type="EMBL" id="NIVC01005144">
    <property type="protein sequence ID" value="PAA45978.1"/>
    <property type="molecule type" value="Genomic_DNA"/>
</dbReference>
<proteinExistence type="predicted"/>
<accession>A0A267D9J6</accession>
<feature type="non-terminal residue" evidence="2">
    <location>
        <position position="1"/>
    </location>
</feature>
<name>A0A267D9J6_9PLAT</name>
<evidence type="ECO:0000256" key="1">
    <source>
        <dbReference type="SAM" id="Phobius"/>
    </source>
</evidence>
<comment type="caution">
    <text evidence="2">The sequence shown here is derived from an EMBL/GenBank/DDBJ whole genome shotgun (WGS) entry which is preliminary data.</text>
</comment>
<evidence type="ECO:0000313" key="2">
    <source>
        <dbReference type="EMBL" id="PAA45978.1"/>
    </source>
</evidence>
<evidence type="ECO:0000313" key="3">
    <source>
        <dbReference type="Proteomes" id="UP000215902"/>
    </source>
</evidence>
<sequence>ANNAEDVQSFKNQHSSYGRIDALRSLLVMDRSSRVERPDEISYVFDRESGLLRPKASGMRRLGQPPVPFHAICQRHETMKATGQQSDKSLSSLLCFYLFILDHLLSLSSLVAMIKLHLLQFAFNMKGLLDDQ</sequence>
<protein>
    <submittedName>
        <fullName evidence="2">Uncharacterized protein</fullName>
    </submittedName>
</protein>
<reference evidence="2 3" key="1">
    <citation type="submission" date="2017-06" db="EMBL/GenBank/DDBJ databases">
        <title>A platform for efficient transgenesis in Macrostomum lignano, a flatworm model organism for stem cell research.</title>
        <authorList>
            <person name="Berezikov E."/>
        </authorList>
    </citation>
    <scope>NUCLEOTIDE SEQUENCE [LARGE SCALE GENOMIC DNA]</scope>
    <source>
        <strain evidence="2">DV1</strain>
        <tissue evidence="2">Whole organism</tissue>
    </source>
</reference>
<dbReference type="Proteomes" id="UP000215902">
    <property type="component" value="Unassembled WGS sequence"/>
</dbReference>
<keyword evidence="3" id="KW-1185">Reference proteome</keyword>
<keyword evidence="1" id="KW-0812">Transmembrane</keyword>
<dbReference type="AlphaFoldDB" id="A0A267D9J6"/>
<feature type="transmembrane region" description="Helical" evidence="1">
    <location>
        <begin position="94"/>
        <end position="114"/>
    </location>
</feature>
<keyword evidence="1" id="KW-1133">Transmembrane helix</keyword>
<gene>
    <name evidence="2" type="ORF">BOX15_Mlig018370g3</name>
</gene>
<keyword evidence="1" id="KW-0472">Membrane</keyword>
<organism evidence="2 3">
    <name type="scientific">Macrostomum lignano</name>
    <dbReference type="NCBI Taxonomy" id="282301"/>
    <lineage>
        <taxon>Eukaryota</taxon>
        <taxon>Metazoa</taxon>
        <taxon>Spiralia</taxon>
        <taxon>Lophotrochozoa</taxon>
        <taxon>Platyhelminthes</taxon>
        <taxon>Rhabditophora</taxon>
        <taxon>Macrostomorpha</taxon>
        <taxon>Macrostomida</taxon>
        <taxon>Macrostomidae</taxon>
        <taxon>Macrostomum</taxon>
    </lineage>
</organism>